<dbReference type="EMBL" id="KV878337">
    <property type="protein sequence ID" value="OJJ50370.1"/>
    <property type="molecule type" value="Genomic_DNA"/>
</dbReference>
<accession>A0A1L9ST44</accession>
<gene>
    <name evidence="2" type="ORF">ASPZODRAFT_13454</name>
</gene>
<name>A0A1L9ST44_9EURO</name>
<evidence type="ECO:0000256" key="1">
    <source>
        <dbReference type="SAM" id="SignalP"/>
    </source>
</evidence>
<dbReference type="AlphaFoldDB" id="A0A1L9ST44"/>
<evidence type="ECO:0000313" key="3">
    <source>
        <dbReference type="Proteomes" id="UP000184188"/>
    </source>
</evidence>
<protein>
    <recommendedName>
        <fullName evidence="4">Invertebrate defensins family profile domain-containing protein</fullName>
    </recommendedName>
</protein>
<dbReference type="GeneID" id="34610023"/>
<dbReference type="VEuPathDB" id="FungiDB:ASPZODRAFT_13454"/>
<dbReference type="RefSeq" id="XP_022584880.1">
    <property type="nucleotide sequence ID" value="XM_022723558.1"/>
</dbReference>
<dbReference type="Proteomes" id="UP000184188">
    <property type="component" value="Unassembled WGS sequence"/>
</dbReference>
<reference evidence="3" key="1">
    <citation type="journal article" date="2017" name="Genome Biol.">
        <title>Comparative genomics reveals high biological diversity and specific adaptations in the industrially and medically important fungal genus Aspergillus.</title>
        <authorList>
            <person name="de Vries R.P."/>
            <person name="Riley R."/>
            <person name="Wiebenga A."/>
            <person name="Aguilar-Osorio G."/>
            <person name="Amillis S."/>
            <person name="Uchima C.A."/>
            <person name="Anderluh G."/>
            <person name="Asadollahi M."/>
            <person name="Askin M."/>
            <person name="Barry K."/>
            <person name="Battaglia E."/>
            <person name="Bayram O."/>
            <person name="Benocci T."/>
            <person name="Braus-Stromeyer S.A."/>
            <person name="Caldana C."/>
            <person name="Canovas D."/>
            <person name="Cerqueira G.C."/>
            <person name="Chen F."/>
            <person name="Chen W."/>
            <person name="Choi C."/>
            <person name="Clum A."/>
            <person name="Dos Santos R.A."/>
            <person name="Damasio A.R."/>
            <person name="Diallinas G."/>
            <person name="Emri T."/>
            <person name="Fekete E."/>
            <person name="Flipphi M."/>
            <person name="Freyberg S."/>
            <person name="Gallo A."/>
            <person name="Gournas C."/>
            <person name="Habgood R."/>
            <person name="Hainaut M."/>
            <person name="Harispe M.L."/>
            <person name="Henrissat B."/>
            <person name="Hilden K.S."/>
            <person name="Hope R."/>
            <person name="Hossain A."/>
            <person name="Karabika E."/>
            <person name="Karaffa L."/>
            <person name="Karanyi Z."/>
            <person name="Krasevec N."/>
            <person name="Kuo A."/>
            <person name="Kusch H."/>
            <person name="LaButti K."/>
            <person name="Lagendijk E.L."/>
            <person name="Lapidus A."/>
            <person name="Levasseur A."/>
            <person name="Lindquist E."/>
            <person name="Lipzen A."/>
            <person name="Logrieco A.F."/>
            <person name="MacCabe A."/>
            <person name="Maekelae M.R."/>
            <person name="Malavazi I."/>
            <person name="Melin P."/>
            <person name="Meyer V."/>
            <person name="Mielnichuk N."/>
            <person name="Miskei M."/>
            <person name="Molnar A.P."/>
            <person name="Mule G."/>
            <person name="Ngan C.Y."/>
            <person name="Orejas M."/>
            <person name="Orosz E."/>
            <person name="Ouedraogo J.P."/>
            <person name="Overkamp K.M."/>
            <person name="Park H.-S."/>
            <person name="Perrone G."/>
            <person name="Piumi F."/>
            <person name="Punt P.J."/>
            <person name="Ram A.F."/>
            <person name="Ramon A."/>
            <person name="Rauscher S."/>
            <person name="Record E."/>
            <person name="Riano-Pachon D.M."/>
            <person name="Robert V."/>
            <person name="Roehrig J."/>
            <person name="Ruller R."/>
            <person name="Salamov A."/>
            <person name="Salih N.S."/>
            <person name="Samson R.A."/>
            <person name="Sandor E."/>
            <person name="Sanguinetti M."/>
            <person name="Schuetze T."/>
            <person name="Sepcic K."/>
            <person name="Shelest E."/>
            <person name="Sherlock G."/>
            <person name="Sophianopoulou V."/>
            <person name="Squina F.M."/>
            <person name="Sun H."/>
            <person name="Susca A."/>
            <person name="Todd R.B."/>
            <person name="Tsang A."/>
            <person name="Unkles S.E."/>
            <person name="van de Wiele N."/>
            <person name="van Rossen-Uffink D."/>
            <person name="Oliveira J.V."/>
            <person name="Vesth T.C."/>
            <person name="Visser J."/>
            <person name="Yu J.-H."/>
            <person name="Zhou M."/>
            <person name="Andersen M.R."/>
            <person name="Archer D.B."/>
            <person name="Baker S.E."/>
            <person name="Benoit I."/>
            <person name="Brakhage A.A."/>
            <person name="Braus G.H."/>
            <person name="Fischer R."/>
            <person name="Frisvad J.C."/>
            <person name="Goldman G.H."/>
            <person name="Houbraken J."/>
            <person name="Oakley B."/>
            <person name="Pocsi I."/>
            <person name="Scazzocchio C."/>
            <person name="Seiboth B."/>
            <person name="vanKuyk P.A."/>
            <person name="Wortman J."/>
            <person name="Dyer P.S."/>
            <person name="Grigoriev I.V."/>
        </authorList>
    </citation>
    <scope>NUCLEOTIDE SEQUENCE [LARGE SCALE GENOMIC DNA]</scope>
    <source>
        <strain evidence="3">CBS 506.65</strain>
    </source>
</reference>
<keyword evidence="3" id="KW-1185">Reference proteome</keyword>
<organism evidence="2 3">
    <name type="scientific">Penicilliopsis zonata CBS 506.65</name>
    <dbReference type="NCBI Taxonomy" id="1073090"/>
    <lineage>
        <taxon>Eukaryota</taxon>
        <taxon>Fungi</taxon>
        <taxon>Dikarya</taxon>
        <taxon>Ascomycota</taxon>
        <taxon>Pezizomycotina</taxon>
        <taxon>Eurotiomycetes</taxon>
        <taxon>Eurotiomycetidae</taxon>
        <taxon>Eurotiales</taxon>
        <taxon>Aspergillaceae</taxon>
        <taxon>Penicilliopsis</taxon>
    </lineage>
</organism>
<feature type="chain" id="PRO_5012250974" description="Invertebrate defensins family profile domain-containing protein" evidence="1">
    <location>
        <begin position="18"/>
        <end position="145"/>
    </location>
</feature>
<feature type="signal peptide" evidence="1">
    <location>
        <begin position="1"/>
        <end position="17"/>
    </location>
</feature>
<sequence length="145" mass="15356">MKFLIILFLGFLQVALGASLPQKNTMGDIAIVNGIETTPSVTADQPIPFPSASGPAVPDSFDPNADPVPDQLAYPDYEGYLPDDYVLPAAMATSPAIIAALKIPQPEGLCIGWCMGSATRMCICANPKYQCRCGHAHSACICNVR</sequence>
<evidence type="ECO:0000313" key="2">
    <source>
        <dbReference type="EMBL" id="OJJ50370.1"/>
    </source>
</evidence>
<proteinExistence type="predicted"/>
<evidence type="ECO:0008006" key="4">
    <source>
        <dbReference type="Google" id="ProtNLM"/>
    </source>
</evidence>
<keyword evidence="1" id="KW-0732">Signal</keyword>